<name>A0AAW7VBC1_ECOLX</name>
<feature type="signal peptide" evidence="1">
    <location>
        <begin position="1"/>
        <end position="18"/>
    </location>
</feature>
<dbReference type="EMBL" id="JAUKZB010000005">
    <property type="protein sequence ID" value="MDO2730100.1"/>
    <property type="molecule type" value="Genomic_DNA"/>
</dbReference>
<sequence>MSRALFALALAFPFIALANPHYRPDVEVNVPPEVFSSGGQSAQPCNQCCVYQDQNYSEGAVIKAEGILLQCQRDDKTLGTNPLVWRRVKP</sequence>
<organism evidence="2 3">
    <name type="scientific">Escherichia coli</name>
    <dbReference type="NCBI Taxonomy" id="562"/>
    <lineage>
        <taxon>Bacteria</taxon>
        <taxon>Pseudomonadati</taxon>
        <taxon>Pseudomonadota</taxon>
        <taxon>Gammaproteobacteria</taxon>
        <taxon>Enterobacterales</taxon>
        <taxon>Enterobacteriaceae</taxon>
        <taxon>Escherichia</taxon>
    </lineage>
</organism>
<dbReference type="InterPro" id="IPR009971">
    <property type="entry name" value="DUF1496"/>
</dbReference>
<proteinExistence type="predicted"/>
<evidence type="ECO:0000313" key="3">
    <source>
        <dbReference type="Proteomes" id="UP001174465"/>
    </source>
</evidence>
<feature type="chain" id="PRO_5043712216" evidence="1">
    <location>
        <begin position="19"/>
        <end position="90"/>
    </location>
</feature>
<dbReference type="Proteomes" id="UP001174465">
    <property type="component" value="Unassembled WGS sequence"/>
</dbReference>
<dbReference type="Pfam" id="PF07383">
    <property type="entry name" value="DUF1496"/>
    <property type="match status" value="1"/>
</dbReference>
<comment type="caution">
    <text evidence="2">The sequence shown here is derived from an EMBL/GenBank/DDBJ whole genome shotgun (WGS) entry which is preliminary data.</text>
</comment>
<evidence type="ECO:0000313" key="2">
    <source>
        <dbReference type="EMBL" id="MDO2730100.1"/>
    </source>
</evidence>
<protein>
    <submittedName>
        <fullName evidence="2">YnjH family protein</fullName>
    </submittedName>
</protein>
<evidence type="ECO:0000256" key="1">
    <source>
        <dbReference type="SAM" id="SignalP"/>
    </source>
</evidence>
<dbReference type="RefSeq" id="WP_032184381.1">
    <property type="nucleotide sequence ID" value="NZ_ABACVG020000001.1"/>
</dbReference>
<reference evidence="2" key="1">
    <citation type="submission" date="2023-07" db="EMBL/GenBank/DDBJ databases">
        <title>High risk of intestinal colonization with ESBL-producing Escherichia coli among soldiers of military contingents in specific geographic regions.</title>
        <authorList>
            <person name="Literacka E."/>
        </authorList>
    </citation>
    <scope>NUCLEOTIDE SEQUENCE</scope>
    <source>
        <strain evidence="2">33</strain>
    </source>
</reference>
<dbReference type="AlphaFoldDB" id="A0AAW7VBC1"/>
<gene>
    <name evidence="2" type="primary">ynjH</name>
    <name evidence="2" type="ORF">Q2V64_10155</name>
</gene>
<accession>A0AAW7VBC1</accession>
<keyword evidence="1" id="KW-0732">Signal</keyword>